<keyword evidence="3" id="KW-1185">Reference proteome</keyword>
<keyword evidence="1" id="KW-1133">Transmembrane helix</keyword>
<evidence type="ECO:0000313" key="2">
    <source>
        <dbReference type="EMBL" id="GGD94713.1"/>
    </source>
</evidence>
<keyword evidence="1" id="KW-0812">Transmembrane</keyword>
<protein>
    <recommendedName>
        <fullName evidence="4">Flp/Fap pilin component</fullName>
    </recommendedName>
</protein>
<reference evidence="3" key="1">
    <citation type="journal article" date="2019" name="Int. J. Syst. Evol. Microbiol.">
        <title>The Global Catalogue of Microorganisms (GCM) 10K type strain sequencing project: providing services to taxonomists for standard genome sequencing and annotation.</title>
        <authorList>
            <consortium name="The Broad Institute Genomics Platform"/>
            <consortium name="The Broad Institute Genome Sequencing Center for Infectious Disease"/>
            <person name="Wu L."/>
            <person name="Ma J."/>
        </authorList>
    </citation>
    <scope>NUCLEOTIDE SEQUENCE [LARGE SCALE GENOMIC DNA]</scope>
    <source>
        <strain evidence="3">CGMCC 1.15959</strain>
    </source>
</reference>
<evidence type="ECO:0000313" key="3">
    <source>
        <dbReference type="Proteomes" id="UP000619041"/>
    </source>
</evidence>
<comment type="caution">
    <text evidence="2">The sequence shown here is derived from an EMBL/GenBank/DDBJ whole genome shotgun (WGS) entry which is preliminary data.</text>
</comment>
<dbReference type="InterPro" id="IPR007047">
    <property type="entry name" value="Flp_Fap"/>
</dbReference>
<gene>
    <name evidence="2" type="ORF">GCM10011515_13160</name>
</gene>
<dbReference type="Proteomes" id="UP000619041">
    <property type="component" value="Unassembled WGS sequence"/>
</dbReference>
<proteinExistence type="predicted"/>
<sequence>MPMRNLMKRIASDISGATAVEYGLILALIFMAMIAAVQNFGIETISMWTNVSTKVEGANTK</sequence>
<dbReference type="Pfam" id="PF04964">
    <property type="entry name" value="Flp_Fap"/>
    <property type="match status" value="1"/>
</dbReference>
<name>A0ABQ1S7J5_9SPHN</name>
<keyword evidence="1" id="KW-0472">Membrane</keyword>
<evidence type="ECO:0008006" key="4">
    <source>
        <dbReference type="Google" id="ProtNLM"/>
    </source>
</evidence>
<dbReference type="EMBL" id="BMKL01000001">
    <property type="protein sequence ID" value="GGD94713.1"/>
    <property type="molecule type" value="Genomic_DNA"/>
</dbReference>
<evidence type="ECO:0000256" key="1">
    <source>
        <dbReference type="SAM" id="Phobius"/>
    </source>
</evidence>
<organism evidence="2 3">
    <name type="scientific">Tsuneonella deserti</name>
    <dbReference type="NCBI Taxonomy" id="2035528"/>
    <lineage>
        <taxon>Bacteria</taxon>
        <taxon>Pseudomonadati</taxon>
        <taxon>Pseudomonadota</taxon>
        <taxon>Alphaproteobacteria</taxon>
        <taxon>Sphingomonadales</taxon>
        <taxon>Erythrobacteraceae</taxon>
        <taxon>Tsuneonella</taxon>
    </lineage>
</organism>
<feature type="transmembrane region" description="Helical" evidence="1">
    <location>
        <begin position="20"/>
        <end position="42"/>
    </location>
</feature>
<accession>A0ABQ1S7J5</accession>